<dbReference type="Proteomes" id="UP000237752">
    <property type="component" value="Unassembled WGS sequence"/>
</dbReference>
<dbReference type="InterPro" id="IPR001647">
    <property type="entry name" value="HTH_TetR"/>
</dbReference>
<evidence type="ECO:0000256" key="1">
    <source>
        <dbReference type="ARBA" id="ARBA00023015"/>
    </source>
</evidence>
<organism evidence="7 8">
    <name type="scientific">Antricoccus suffuscus</name>
    <dbReference type="NCBI Taxonomy" id="1629062"/>
    <lineage>
        <taxon>Bacteria</taxon>
        <taxon>Bacillati</taxon>
        <taxon>Actinomycetota</taxon>
        <taxon>Actinomycetes</taxon>
        <taxon>Geodermatophilales</taxon>
        <taxon>Antricoccaceae</taxon>
        <taxon>Antricoccus</taxon>
    </lineage>
</organism>
<keyword evidence="8" id="KW-1185">Reference proteome</keyword>
<keyword evidence="3" id="KW-0804">Transcription</keyword>
<dbReference type="SUPFAM" id="SSF48498">
    <property type="entry name" value="Tetracyclin repressor-like, C-terminal domain"/>
    <property type="match status" value="1"/>
</dbReference>
<dbReference type="PRINTS" id="PR00455">
    <property type="entry name" value="HTHTETR"/>
</dbReference>
<feature type="DNA-binding region" description="H-T-H motif" evidence="4">
    <location>
        <begin position="42"/>
        <end position="61"/>
    </location>
</feature>
<dbReference type="InterPro" id="IPR050109">
    <property type="entry name" value="HTH-type_TetR-like_transc_reg"/>
</dbReference>
<dbReference type="GO" id="GO:0045892">
    <property type="term" value="P:negative regulation of DNA-templated transcription"/>
    <property type="evidence" value="ECO:0007669"/>
    <property type="project" value="UniProtKB-ARBA"/>
</dbReference>
<feature type="region of interest" description="Disordered" evidence="5">
    <location>
        <begin position="1"/>
        <end position="20"/>
    </location>
</feature>
<evidence type="ECO:0000313" key="7">
    <source>
        <dbReference type="EMBL" id="PRZ40820.1"/>
    </source>
</evidence>
<dbReference type="PANTHER" id="PTHR30055">
    <property type="entry name" value="HTH-TYPE TRANSCRIPTIONAL REGULATOR RUTR"/>
    <property type="match status" value="1"/>
</dbReference>
<evidence type="ECO:0000259" key="6">
    <source>
        <dbReference type="PROSITE" id="PS50977"/>
    </source>
</evidence>
<evidence type="ECO:0000256" key="4">
    <source>
        <dbReference type="PROSITE-ProRule" id="PRU00335"/>
    </source>
</evidence>
<sequence>MPGAKQGWAARTNRQPHDGDRRQEIIRAARAVFAKLGYSGTTVADIATEVGISRAAFYVYFASKADVFAALARAVRDDLITAQDVDPAAGLTDTAIFEQATVAYLKAYTRNLALLTVIEHSAISDPQVSETWREISERPVKRATRYIERAIANGTAAPAGSSDVIAEALIGIVAQFARILEKSPRRREDLEHDITRISTRLVGLPTAAGLSNVRTVKRRKATVR</sequence>
<dbReference type="Pfam" id="PF00440">
    <property type="entry name" value="TetR_N"/>
    <property type="match status" value="1"/>
</dbReference>
<dbReference type="SUPFAM" id="SSF46689">
    <property type="entry name" value="Homeodomain-like"/>
    <property type="match status" value="1"/>
</dbReference>
<dbReference type="InterPro" id="IPR009057">
    <property type="entry name" value="Homeodomain-like_sf"/>
</dbReference>
<accession>A0A2T0ZWU6</accession>
<dbReference type="AlphaFoldDB" id="A0A2T0ZWU6"/>
<dbReference type="EMBL" id="PVUE01000014">
    <property type="protein sequence ID" value="PRZ40820.1"/>
    <property type="molecule type" value="Genomic_DNA"/>
</dbReference>
<name>A0A2T0ZWU6_9ACTN</name>
<evidence type="ECO:0000256" key="5">
    <source>
        <dbReference type="SAM" id="MobiDB-lite"/>
    </source>
</evidence>
<dbReference type="Gene3D" id="1.10.10.60">
    <property type="entry name" value="Homeodomain-like"/>
    <property type="match status" value="1"/>
</dbReference>
<reference evidence="7 8" key="1">
    <citation type="submission" date="2018-03" db="EMBL/GenBank/DDBJ databases">
        <title>Genomic Encyclopedia of Archaeal and Bacterial Type Strains, Phase II (KMG-II): from individual species to whole genera.</title>
        <authorList>
            <person name="Goeker M."/>
        </authorList>
    </citation>
    <scope>NUCLEOTIDE SEQUENCE [LARGE SCALE GENOMIC DNA]</scope>
    <source>
        <strain evidence="7 8">DSM 100065</strain>
    </source>
</reference>
<dbReference type="InterPro" id="IPR036271">
    <property type="entry name" value="Tet_transcr_reg_TetR-rel_C_sf"/>
</dbReference>
<feature type="domain" description="HTH tetR-type" evidence="6">
    <location>
        <begin position="19"/>
        <end position="79"/>
    </location>
</feature>
<dbReference type="GO" id="GO:0000976">
    <property type="term" value="F:transcription cis-regulatory region binding"/>
    <property type="evidence" value="ECO:0007669"/>
    <property type="project" value="TreeGrafter"/>
</dbReference>
<evidence type="ECO:0000256" key="2">
    <source>
        <dbReference type="ARBA" id="ARBA00023125"/>
    </source>
</evidence>
<proteinExistence type="predicted"/>
<dbReference type="GO" id="GO:0003700">
    <property type="term" value="F:DNA-binding transcription factor activity"/>
    <property type="evidence" value="ECO:0007669"/>
    <property type="project" value="TreeGrafter"/>
</dbReference>
<dbReference type="RefSeq" id="WP_170111106.1">
    <property type="nucleotide sequence ID" value="NZ_PVUE01000014.1"/>
</dbReference>
<dbReference type="Gene3D" id="1.10.357.10">
    <property type="entry name" value="Tetracycline Repressor, domain 2"/>
    <property type="match status" value="1"/>
</dbReference>
<dbReference type="PANTHER" id="PTHR30055:SF234">
    <property type="entry name" value="HTH-TYPE TRANSCRIPTIONAL REGULATOR BETI"/>
    <property type="match status" value="1"/>
</dbReference>
<gene>
    <name evidence="7" type="ORF">CLV47_114118</name>
</gene>
<dbReference type="PROSITE" id="PS50977">
    <property type="entry name" value="HTH_TETR_2"/>
    <property type="match status" value="1"/>
</dbReference>
<keyword evidence="1" id="KW-0805">Transcription regulation</keyword>
<evidence type="ECO:0000313" key="8">
    <source>
        <dbReference type="Proteomes" id="UP000237752"/>
    </source>
</evidence>
<dbReference type="FunFam" id="1.10.10.60:FF:000141">
    <property type="entry name" value="TetR family transcriptional regulator"/>
    <property type="match status" value="1"/>
</dbReference>
<dbReference type="PROSITE" id="PS01081">
    <property type="entry name" value="HTH_TETR_1"/>
    <property type="match status" value="1"/>
</dbReference>
<keyword evidence="2 4" id="KW-0238">DNA-binding</keyword>
<evidence type="ECO:0000256" key="3">
    <source>
        <dbReference type="ARBA" id="ARBA00023163"/>
    </source>
</evidence>
<comment type="caution">
    <text evidence="7">The sequence shown here is derived from an EMBL/GenBank/DDBJ whole genome shotgun (WGS) entry which is preliminary data.</text>
</comment>
<protein>
    <submittedName>
        <fullName evidence="7">TetR family transcriptional regulator</fullName>
    </submittedName>
</protein>
<dbReference type="InterPro" id="IPR023772">
    <property type="entry name" value="DNA-bd_HTH_TetR-type_CS"/>
</dbReference>